<evidence type="ECO:0000313" key="3">
    <source>
        <dbReference type="Proteomes" id="UP001372834"/>
    </source>
</evidence>
<dbReference type="EMBL" id="JAWJWE010000004">
    <property type="protein sequence ID" value="KAK6636283.1"/>
    <property type="molecule type" value="Genomic_DNA"/>
</dbReference>
<dbReference type="Proteomes" id="UP001372834">
    <property type="component" value="Unassembled WGS sequence"/>
</dbReference>
<gene>
    <name evidence="2" type="ORF">RUM43_009942</name>
</gene>
<dbReference type="AlphaFoldDB" id="A0AAN8S7S1"/>
<proteinExistence type="predicted"/>
<feature type="region of interest" description="Disordered" evidence="1">
    <location>
        <begin position="228"/>
        <end position="249"/>
    </location>
</feature>
<name>A0AAN8S7S1_POLSC</name>
<accession>A0AAN8S7S1</accession>
<organism evidence="2 3">
    <name type="scientific">Polyplax serrata</name>
    <name type="common">Common mouse louse</name>
    <dbReference type="NCBI Taxonomy" id="468196"/>
    <lineage>
        <taxon>Eukaryota</taxon>
        <taxon>Metazoa</taxon>
        <taxon>Ecdysozoa</taxon>
        <taxon>Arthropoda</taxon>
        <taxon>Hexapoda</taxon>
        <taxon>Insecta</taxon>
        <taxon>Pterygota</taxon>
        <taxon>Neoptera</taxon>
        <taxon>Paraneoptera</taxon>
        <taxon>Psocodea</taxon>
        <taxon>Troctomorpha</taxon>
        <taxon>Phthiraptera</taxon>
        <taxon>Anoplura</taxon>
        <taxon>Polyplacidae</taxon>
        <taxon>Polyplax</taxon>
    </lineage>
</organism>
<evidence type="ECO:0000313" key="2">
    <source>
        <dbReference type="EMBL" id="KAK6636283.1"/>
    </source>
</evidence>
<comment type="caution">
    <text evidence="2">The sequence shown here is derived from an EMBL/GenBank/DDBJ whole genome shotgun (WGS) entry which is preliminary data.</text>
</comment>
<reference evidence="2 3" key="1">
    <citation type="submission" date="2023-10" db="EMBL/GenBank/DDBJ databases">
        <title>Genomes of two closely related lineages of the louse Polyplax serrata with different host specificities.</title>
        <authorList>
            <person name="Martinu J."/>
            <person name="Tarabai H."/>
            <person name="Stefka J."/>
            <person name="Hypsa V."/>
        </authorList>
    </citation>
    <scope>NUCLEOTIDE SEQUENCE [LARGE SCALE GENOMIC DNA]</scope>
    <source>
        <strain evidence="2">HR10_N</strain>
    </source>
</reference>
<feature type="region of interest" description="Disordered" evidence="1">
    <location>
        <begin position="33"/>
        <end position="100"/>
    </location>
</feature>
<feature type="compositionally biased region" description="Basic and acidic residues" evidence="1">
    <location>
        <begin position="68"/>
        <end position="84"/>
    </location>
</feature>
<feature type="compositionally biased region" description="Basic and acidic residues" evidence="1">
    <location>
        <begin position="41"/>
        <end position="51"/>
    </location>
</feature>
<feature type="region of interest" description="Disordered" evidence="1">
    <location>
        <begin position="142"/>
        <end position="166"/>
    </location>
</feature>
<feature type="compositionally biased region" description="Low complexity" evidence="1">
    <location>
        <begin position="147"/>
        <end position="166"/>
    </location>
</feature>
<evidence type="ECO:0000256" key="1">
    <source>
        <dbReference type="SAM" id="MobiDB-lite"/>
    </source>
</evidence>
<sequence length="337" mass="38277">MMMIPREVLVLPLINSENLPVFISETVNDLHHSSQLTDTQGKIKEKQKVDQSNKLGQESRRRNRSKWHQSESKSREKHKMKEETLSSVTGQVGKTSEKNLNQCTGEKDAAVSLTCITVESGRVTPSATRSSDRFATKFGQTNHHQHQNYNNNNNNTSLSNANDNYQSNNNRFKYYGFLDSGDENAGGNSRDEKIPVKMEPVNEYSRNRKSSATEKEIVYENVRIESSRVDKRVTSRSDQGRSPRNRLDERKANFEHLSRRYLEYNVRVGKYENKLNGFPVPETDLYGTGHVSGSCVEDYKGGLYDGFRYLESKYTYSVSGIPGNLAQSSTAAAFFAR</sequence>
<feature type="compositionally biased region" description="Polar residues" evidence="1">
    <location>
        <begin position="85"/>
        <end position="100"/>
    </location>
</feature>
<protein>
    <submittedName>
        <fullName evidence="2">Uncharacterized protein</fullName>
    </submittedName>
</protein>